<evidence type="ECO:0000256" key="7">
    <source>
        <dbReference type="SAM" id="Coils"/>
    </source>
</evidence>
<keyword evidence="6" id="KW-0131">Cell cycle</keyword>
<feature type="coiled-coil region" evidence="7">
    <location>
        <begin position="44"/>
        <end position="78"/>
    </location>
</feature>
<keyword evidence="7" id="KW-0175">Coiled coil</keyword>
<dbReference type="STRING" id="1121391.SAMN02745206_01582"/>
<accession>A0A1M4ZZE2</accession>
<reference evidence="9" key="1">
    <citation type="submission" date="2016-11" db="EMBL/GenBank/DDBJ databases">
        <authorList>
            <person name="Varghese N."/>
            <person name="Submissions S."/>
        </authorList>
    </citation>
    <scope>NUCLEOTIDE SEQUENCE [LARGE SCALE GENOMIC DNA]</scope>
    <source>
        <strain evidence="9">DSM 9756</strain>
    </source>
</reference>
<dbReference type="RefSeq" id="WP_073038450.1">
    <property type="nucleotide sequence ID" value="NZ_FQVB01000013.1"/>
</dbReference>
<dbReference type="InterPro" id="IPR023081">
    <property type="entry name" value="Cell_div_FtsB"/>
</dbReference>
<keyword evidence="5" id="KW-0472">Membrane</keyword>
<protein>
    <submittedName>
        <fullName evidence="8">Cell division protein FtsB</fullName>
    </submittedName>
</protein>
<evidence type="ECO:0000256" key="4">
    <source>
        <dbReference type="ARBA" id="ARBA00022989"/>
    </source>
</evidence>
<dbReference type="InterPro" id="IPR007060">
    <property type="entry name" value="FtsL/DivIC"/>
</dbReference>
<evidence type="ECO:0000256" key="5">
    <source>
        <dbReference type="ARBA" id="ARBA00023136"/>
    </source>
</evidence>
<keyword evidence="2 8" id="KW-0132">Cell division</keyword>
<dbReference type="PANTHER" id="PTHR37485:SF1">
    <property type="entry name" value="CELL DIVISION PROTEIN FTSB"/>
    <property type="match status" value="1"/>
</dbReference>
<evidence type="ECO:0000313" key="9">
    <source>
        <dbReference type="Proteomes" id="UP000184076"/>
    </source>
</evidence>
<keyword evidence="4" id="KW-1133">Transmembrane helix</keyword>
<dbReference type="GO" id="GO:0030428">
    <property type="term" value="C:cell septum"/>
    <property type="evidence" value="ECO:0007669"/>
    <property type="project" value="TreeGrafter"/>
</dbReference>
<evidence type="ECO:0000256" key="3">
    <source>
        <dbReference type="ARBA" id="ARBA00022692"/>
    </source>
</evidence>
<keyword evidence="9" id="KW-1185">Reference proteome</keyword>
<dbReference type="AlphaFoldDB" id="A0A1M4ZZE2"/>
<dbReference type="PANTHER" id="PTHR37485">
    <property type="entry name" value="CELL DIVISION PROTEIN FTSB"/>
    <property type="match status" value="1"/>
</dbReference>
<evidence type="ECO:0000256" key="2">
    <source>
        <dbReference type="ARBA" id="ARBA00022618"/>
    </source>
</evidence>
<evidence type="ECO:0000313" key="8">
    <source>
        <dbReference type="EMBL" id="SHF23341.1"/>
    </source>
</evidence>
<dbReference type="Pfam" id="PF04977">
    <property type="entry name" value="DivIC"/>
    <property type="match status" value="1"/>
</dbReference>
<dbReference type="Proteomes" id="UP000184076">
    <property type="component" value="Unassembled WGS sequence"/>
</dbReference>
<evidence type="ECO:0000256" key="6">
    <source>
        <dbReference type="ARBA" id="ARBA00023306"/>
    </source>
</evidence>
<sequence>MTFRSRLSGIRKYLGVPLVVALLAVLNLVLLQAVFLSPRGLAGLRNKREQVRQLEEKTRQLQVRCRELYEEVDRLRHDRKYQERVVREELGWVAPDEILVRFIPENRDP</sequence>
<keyword evidence="3" id="KW-0812">Transmembrane</keyword>
<keyword evidence="1" id="KW-1003">Cell membrane</keyword>
<organism evidence="8 9">
    <name type="scientific">Desulfacinum infernum DSM 9756</name>
    <dbReference type="NCBI Taxonomy" id="1121391"/>
    <lineage>
        <taxon>Bacteria</taxon>
        <taxon>Pseudomonadati</taxon>
        <taxon>Thermodesulfobacteriota</taxon>
        <taxon>Syntrophobacteria</taxon>
        <taxon>Syntrophobacterales</taxon>
        <taxon>Syntrophobacteraceae</taxon>
        <taxon>Desulfacinum</taxon>
    </lineage>
</organism>
<proteinExistence type="predicted"/>
<gene>
    <name evidence="8" type="ORF">SAMN02745206_01582</name>
</gene>
<dbReference type="EMBL" id="FQVB01000013">
    <property type="protein sequence ID" value="SHF23341.1"/>
    <property type="molecule type" value="Genomic_DNA"/>
</dbReference>
<name>A0A1M4ZZE2_9BACT</name>
<dbReference type="OrthoDB" id="5526255at2"/>
<evidence type="ECO:0000256" key="1">
    <source>
        <dbReference type="ARBA" id="ARBA00022475"/>
    </source>
</evidence>
<dbReference type="GO" id="GO:0043093">
    <property type="term" value="P:FtsZ-dependent cytokinesis"/>
    <property type="evidence" value="ECO:0007669"/>
    <property type="project" value="TreeGrafter"/>
</dbReference>